<dbReference type="InterPro" id="IPR050739">
    <property type="entry name" value="MFP"/>
</dbReference>
<feature type="coiled-coil region" evidence="1">
    <location>
        <begin position="91"/>
        <end position="179"/>
    </location>
</feature>
<keyword evidence="1" id="KW-0175">Coiled coil</keyword>
<evidence type="ECO:0000259" key="3">
    <source>
        <dbReference type="Pfam" id="PF07885"/>
    </source>
</evidence>
<reference evidence="4" key="1">
    <citation type="submission" date="2022-10" db="EMBL/GenBank/DDBJ databases">
        <authorList>
            <person name="Chen Y."/>
            <person name="Dougan E. K."/>
            <person name="Chan C."/>
            <person name="Rhodes N."/>
            <person name="Thang M."/>
        </authorList>
    </citation>
    <scope>NUCLEOTIDE SEQUENCE</scope>
</reference>
<dbReference type="Gene3D" id="2.40.30.170">
    <property type="match status" value="1"/>
</dbReference>
<feature type="domain" description="Potassium channel" evidence="3">
    <location>
        <begin position="431"/>
        <end position="496"/>
    </location>
</feature>
<keyword evidence="2" id="KW-0472">Membrane</keyword>
<keyword evidence="6" id="KW-1185">Reference proteome</keyword>
<evidence type="ECO:0000313" key="6">
    <source>
        <dbReference type="Proteomes" id="UP001152797"/>
    </source>
</evidence>
<proteinExistence type="predicted"/>
<dbReference type="Gene3D" id="1.10.287.470">
    <property type="entry name" value="Helix hairpin bin"/>
    <property type="match status" value="1"/>
</dbReference>
<dbReference type="Proteomes" id="UP001152797">
    <property type="component" value="Unassembled WGS sequence"/>
</dbReference>
<feature type="transmembrane region" description="Helical" evidence="2">
    <location>
        <begin position="403"/>
        <end position="431"/>
    </location>
</feature>
<dbReference type="Pfam" id="PF07885">
    <property type="entry name" value="Ion_trans_2"/>
    <property type="match status" value="1"/>
</dbReference>
<dbReference type="PANTHER" id="PTHR30386">
    <property type="entry name" value="MEMBRANE FUSION SUBUNIT OF EMRAB-TOLC MULTIDRUG EFFLUX PUMP"/>
    <property type="match status" value="1"/>
</dbReference>
<evidence type="ECO:0000313" key="4">
    <source>
        <dbReference type="EMBL" id="CAI3971552.1"/>
    </source>
</evidence>
<feature type="transmembrane region" description="Helical" evidence="2">
    <location>
        <begin position="476"/>
        <end position="499"/>
    </location>
</feature>
<keyword evidence="2" id="KW-1133">Transmembrane helix</keyword>
<feature type="transmembrane region" description="Helical" evidence="2">
    <location>
        <begin position="364"/>
        <end position="391"/>
    </location>
</feature>
<gene>
    <name evidence="4" type="ORF">C1SCF055_LOCUS142</name>
</gene>
<evidence type="ECO:0000256" key="2">
    <source>
        <dbReference type="SAM" id="Phobius"/>
    </source>
</evidence>
<dbReference type="InterPro" id="IPR013099">
    <property type="entry name" value="K_chnl_dom"/>
</dbReference>
<dbReference type="EMBL" id="CAMXCT030000001">
    <property type="protein sequence ID" value="CAL4758864.1"/>
    <property type="molecule type" value="Genomic_DNA"/>
</dbReference>
<dbReference type="EMBL" id="CAMXCT010000001">
    <property type="protein sequence ID" value="CAI3971552.1"/>
    <property type="molecule type" value="Genomic_DNA"/>
</dbReference>
<dbReference type="Gene3D" id="1.10.287.70">
    <property type="match status" value="1"/>
</dbReference>
<protein>
    <submittedName>
        <fullName evidence="5">Inner membrane protein YiaV</fullName>
    </submittedName>
</protein>
<sequence>MFFKLKLLKFTPLWAMISFWFGLHLLLLFIIAPRFFQPGSEDLRVIRHNVQLVPRLPDPTLLTAVLVKPDEYVKKGTPLFEFDKSVYQYRVDNAKAQVAAAEQHVLVLKANLEAVSQQVAQAKANEQFAQRQVTRYEAMAKEGAGSQQDLQQWQDQLVVNQADIQVALANEKKAKLEYEAQIDGVNTKVAEAKSVLQEQEYYLGQTTIHAPADGYITNLQARPGLVVGGRRIGAIASFICEEEPYILATFFQSHLMYVKEGQPVEIALDTYPGQIFEGEVEAVWKAAGQGQMMPMGMLPTFEEPLPKGRFPVKIRIKDPDPLLAAGVQGAVAIYTGEGNSFSILRRIEIRSYSYGNYLYPMPNVMAAIAALIAGVLVVVTVAIHLFTLRGLSKFIRRLKNTPVLAMGFSMVAAIAVHLFEIFIFAIVLMGMSFEDRFGSLTGKVDDSLRDYFYYSALAYTSLGFGDVSPQGSLRSVAAVEAITGLVLIAWTASFAFLAMQELWGEKDSQN</sequence>
<evidence type="ECO:0000256" key="1">
    <source>
        <dbReference type="SAM" id="Coils"/>
    </source>
</evidence>
<reference evidence="5 6" key="2">
    <citation type="submission" date="2024-05" db="EMBL/GenBank/DDBJ databases">
        <authorList>
            <person name="Chen Y."/>
            <person name="Shah S."/>
            <person name="Dougan E. K."/>
            <person name="Thang M."/>
            <person name="Chan C."/>
        </authorList>
    </citation>
    <scope>NUCLEOTIDE SEQUENCE [LARGE SCALE GENOMIC DNA]</scope>
</reference>
<dbReference type="EMBL" id="CAMXCT020000001">
    <property type="protein sequence ID" value="CAL1124927.1"/>
    <property type="molecule type" value="Genomic_DNA"/>
</dbReference>
<feature type="transmembrane region" description="Helical" evidence="2">
    <location>
        <begin position="12"/>
        <end position="36"/>
    </location>
</feature>
<organism evidence="4">
    <name type="scientific">Cladocopium goreaui</name>
    <dbReference type="NCBI Taxonomy" id="2562237"/>
    <lineage>
        <taxon>Eukaryota</taxon>
        <taxon>Sar</taxon>
        <taxon>Alveolata</taxon>
        <taxon>Dinophyceae</taxon>
        <taxon>Suessiales</taxon>
        <taxon>Symbiodiniaceae</taxon>
        <taxon>Cladocopium</taxon>
    </lineage>
</organism>
<name>A0A9P1BDX1_9DINO</name>
<dbReference type="PANTHER" id="PTHR30386:SF18">
    <property type="entry name" value="INNER MEMBRANE PROTEIN YIAV-RELATED"/>
    <property type="match status" value="1"/>
</dbReference>
<keyword evidence="2" id="KW-0812">Transmembrane</keyword>
<evidence type="ECO:0000313" key="5">
    <source>
        <dbReference type="EMBL" id="CAL4758864.1"/>
    </source>
</evidence>
<accession>A0A9P1BDX1</accession>
<dbReference type="SUPFAM" id="SSF111369">
    <property type="entry name" value="HlyD-like secretion proteins"/>
    <property type="match status" value="1"/>
</dbReference>
<comment type="caution">
    <text evidence="4">The sequence shown here is derived from an EMBL/GenBank/DDBJ whole genome shotgun (WGS) entry which is preliminary data.</text>
</comment>
<dbReference type="AlphaFoldDB" id="A0A9P1BDX1"/>
<dbReference type="OrthoDB" id="10252851at2759"/>
<dbReference type="SUPFAM" id="SSF81324">
    <property type="entry name" value="Voltage-gated potassium channels"/>
    <property type="match status" value="1"/>
</dbReference>